<dbReference type="AlphaFoldDB" id="A0AAE3YB55"/>
<evidence type="ECO:0008006" key="3">
    <source>
        <dbReference type="Google" id="ProtNLM"/>
    </source>
</evidence>
<evidence type="ECO:0000313" key="1">
    <source>
        <dbReference type="EMBL" id="MDR6527302.1"/>
    </source>
</evidence>
<comment type="caution">
    <text evidence="1">The sequence shown here is derived from an EMBL/GenBank/DDBJ whole genome shotgun (WGS) entry which is preliminary data.</text>
</comment>
<sequence>MKENNLDLKSIYVVIISLLLFISCSKKQEPLLTDQYKKWETLEIKTRFQTLTISKFSDSADYYNMINSNKEFKIIPESTPEKTDPEQPEHKIIFFTKAEKDSLSKYIYESVTQPKFTNVLATDYAGGVILRFDRENMNLTCEYNSVGDWTTVSENTEKIYNLISKKVEISKQ</sequence>
<evidence type="ECO:0000313" key="2">
    <source>
        <dbReference type="Proteomes" id="UP001184861"/>
    </source>
</evidence>
<organism evidence="1 2">
    <name type="scientific">Chryseobacterium rhizosphaerae</name>
    <dbReference type="NCBI Taxonomy" id="395937"/>
    <lineage>
        <taxon>Bacteria</taxon>
        <taxon>Pseudomonadati</taxon>
        <taxon>Bacteroidota</taxon>
        <taxon>Flavobacteriia</taxon>
        <taxon>Flavobacteriales</taxon>
        <taxon>Weeksellaceae</taxon>
        <taxon>Chryseobacterium group</taxon>
        <taxon>Chryseobacterium</taxon>
    </lineage>
</organism>
<proteinExistence type="predicted"/>
<dbReference type="EMBL" id="JAVDQY010000003">
    <property type="protein sequence ID" value="MDR6527302.1"/>
    <property type="molecule type" value="Genomic_DNA"/>
</dbReference>
<protein>
    <recommendedName>
        <fullName evidence="3">Lipoprotein</fullName>
    </recommendedName>
</protein>
<dbReference type="RefSeq" id="WP_309946702.1">
    <property type="nucleotide sequence ID" value="NZ_JAVDQY010000003.1"/>
</dbReference>
<dbReference type="Proteomes" id="UP001184861">
    <property type="component" value="Unassembled WGS sequence"/>
</dbReference>
<name>A0AAE3YB55_9FLAO</name>
<gene>
    <name evidence="1" type="ORF">J2787_002694</name>
</gene>
<reference evidence="1" key="1">
    <citation type="submission" date="2023-07" db="EMBL/GenBank/DDBJ databases">
        <title>Sorghum-associated microbial communities from plants grown in Nebraska, USA.</title>
        <authorList>
            <person name="Schachtman D."/>
        </authorList>
    </citation>
    <scope>NUCLEOTIDE SEQUENCE</scope>
    <source>
        <strain evidence="1">DS2360</strain>
    </source>
</reference>
<accession>A0AAE3YB55</accession>
<dbReference type="PROSITE" id="PS51257">
    <property type="entry name" value="PROKAR_LIPOPROTEIN"/>
    <property type="match status" value="1"/>
</dbReference>